<evidence type="ECO:0000256" key="3">
    <source>
        <dbReference type="ARBA" id="ARBA00015281"/>
    </source>
</evidence>
<evidence type="ECO:0000256" key="4">
    <source>
        <dbReference type="ARBA" id="ARBA00023288"/>
    </source>
</evidence>
<reference evidence="7" key="1">
    <citation type="journal article" date="2022" name="Toxins">
        <title>Genomic Analysis of Sphingopyxis sp. USTB-05 for Biodegrading Cyanobacterial Hepatotoxins.</title>
        <authorList>
            <person name="Liu C."/>
            <person name="Xu Q."/>
            <person name="Zhao Z."/>
            <person name="Zhang H."/>
            <person name="Liu X."/>
            <person name="Yin C."/>
            <person name="Liu Y."/>
            <person name="Yan H."/>
        </authorList>
    </citation>
    <scope>NUCLEOTIDE SEQUENCE</scope>
    <source>
        <strain evidence="7">NBD5</strain>
    </source>
</reference>
<gene>
    <name evidence="7" type="ORF">LHA26_06910</name>
</gene>
<sequence length="224" mass="23857">MAVKEEEDMQVRRPWKLAGALVALLPLAGCYEDGYGAGGYGAPPPPPPPPGYYQDRPPPPPPGYYGDRPPPPGYDRGYDNQAAPPPPPPGTRGDDGYRDEPPPPPPPPQDGGYRQAPPPADWQRYDEGRPPPGQDAYYADRYYRPDPGQGRALGRDDRVYRGQDGRYYCRRSDGTTGLIVGAVAGGILGNLIDGGHSRVLGTLLGGGGGALLGKSIDQGQVVCR</sequence>
<accession>A0ABY4XB30</accession>
<evidence type="ECO:0000259" key="6">
    <source>
        <dbReference type="Pfam" id="PF05433"/>
    </source>
</evidence>
<evidence type="ECO:0000256" key="5">
    <source>
        <dbReference type="SAM" id="MobiDB-lite"/>
    </source>
</evidence>
<evidence type="ECO:0000313" key="7">
    <source>
        <dbReference type="EMBL" id="USI74176.1"/>
    </source>
</evidence>
<feature type="compositionally biased region" description="Basic and acidic residues" evidence="5">
    <location>
        <begin position="92"/>
        <end position="101"/>
    </location>
</feature>
<proteinExistence type="inferred from homology"/>
<dbReference type="RefSeq" id="WP_252167981.1">
    <property type="nucleotide sequence ID" value="NZ_CP084930.1"/>
</dbReference>
<comment type="similarity">
    <text evidence="2">Belongs to the rickettsiale 17 kDa surface antigen family.</text>
</comment>
<dbReference type="EMBL" id="CP084930">
    <property type="protein sequence ID" value="USI74176.1"/>
    <property type="molecule type" value="Genomic_DNA"/>
</dbReference>
<dbReference type="InterPro" id="IPR008816">
    <property type="entry name" value="Gly_zipper_2TM_dom"/>
</dbReference>
<dbReference type="Pfam" id="PF05433">
    <property type="entry name" value="Rick_17kDa_Anti"/>
    <property type="match status" value="1"/>
</dbReference>
<protein>
    <recommendedName>
        <fullName evidence="3">17 kDa surface antigen</fullName>
    </recommendedName>
</protein>
<dbReference type="Proteomes" id="UP001056937">
    <property type="component" value="Chromosome 1"/>
</dbReference>
<keyword evidence="4" id="KW-0449">Lipoprotein</keyword>
<comment type="subcellular location">
    <subcellularLocation>
        <location evidence="1">Cell outer membrane</location>
        <topology evidence="1">Lipid-anchor</topology>
    </subcellularLocation>
</comment>
<keyword evidence="8" id="KW-1185">Reference proteome</keyword>
<feature type="compositionally biased region" description="Pro residues" evidence="5">
    <location>
        <begin position="42"/>
        <end position="73"/>
    </location>
</feature>
<evidence type="ECO:0000256" key="2">
    <source>
        <dbReference type="ARBA" id="ARBA00008681"/>
    </source>
</evidence>
<name>A0ABY4XB30_9SPHN</name>
<feature type="domain" description="Glycine zipper 2TM" evidence="6">
    <location>
        <begin position="177"/>
        <end position="216"/>
    </location>
</feature>
<evidence type="ECO:0000313" key="8">
    <source>
        <dbReference type="Proteomes" id="UP001056937"/>
    </source>
</evidence>
<organism evidence="7 8">
    <name type="scientific">Sphingomonas morindae</name>
    <dbReference type="NCBI Taxonomy" id="1541170"/>
    <lineage>
        <taxon>Bacteria</taxon>
        <taxon>Pseudomonadati</taxon>
        <taxon>Pseudomonadota</taxon>
        <taxon>Alphaproteobacteria</taxon>
        <taxon>Sphingomonadales</taxon>
        <taxon>Sphingomonadaceae</taxon>
        <taxon>Sphingomonas</taxon>
    </lineage>
</organism>
<feature type="region of interest" description="Disordered" evidence="5">
    <location>
        <begin position="32"/>
        <end position="154"/>
    </location>
</feature>
<evidence type="ECO:0000256" key="1">
    <source>
        <dbReference type="ARBA" id="ARBA00004459"/>
    </source>
</evidence>